<dbReference type="SMART" id="SM00387">
    <property type="entry name" value="HATPase_c"/>
    <property type="match status" value="1"/>
</dbReference>
<dbReference type="InterPro" id="IPR005467">
    <property type="entry name" value="His_kinase_dom"/>
</dbReference>
<dbReference type="EC" id="2.7.13.3" evidence="2"/>
<dbReference type="PRINTS" id="PR00344">
    <property type="entry name" value="BCTRLSENSOR"/>
</dbReference>
<gene>
    <name evidence="6" type="ORF">KDN34_15195</name>
</gene>
<feature type="transmembrane region" description="Helical" evidence="4">
    <location>
        <begin position="306"/>
        <end position="323"/>
    </location>
</feature>
<feature type="domain" description="Histidine kinase" evidence="5">
    <location>
        <begin position="363"/>
        <end position="590"/>
    </location>
</feature>
<evidence type="ECO:0000256" key="1">
    <source>
        <dbReference type="ARBA" id="ARBA00000085"/>
    </source>
</evidence>
<reference evidence="6 7" key="1">
    <citation type="submission" date="2021-04" db="EMBL/GenBank/DDBJ databases">
        <title>Novel species identification of genus Shewanella.</title>
        <authorList>
            <person name="Liu G."/>
        </authorList>
    </citation>
    <scope>NUCLEOTIDE SEQUENCE [LARGE SCALE GENOMIC DNA]</scope>
    <source>
        <strain evidence="6 7">FJAT-54481</strain>
    </source>
</reference>
<dbReference type="Gene3D" id="3.30.565.10">
    <property type="entry name" value="Histidine kinase-like ATPase, C-terminal domain"/>
    <property type="match status" value="1"/>
</dbReference>
<sequence>MHSIADGEMGDDPIEAVFRVAVLANHGVTEAKQRWQPMMDYLSQRLPGNRFEVVPLNFTQMDQQLLDHRIQFIVTNPGQYLSLSNELPLSWLATMRSRKHNGATYAIGSTIIVRADSPIQTLNDMRGVSIVASDPQALGGYQAAVGLLNKRGIEASSFFGDIHFLGFPLEPLVYQVRDGSVDAAITPYCTLEEMVDGGLVKREDFRVINRQRPEGYDCDASTPLYPNWSFAASDLVPSPITQAVTQALFDLPADADAAIRADLMGWTAPVSQLAVIKLYNELQLHGGPPPLYDAARKWFRLHREPAIILLCIFFLAPLYHLWLEYKIRQKNEFLMATERQLKDKELQLERMQSAAIVGEIGAGLAHELNQPIAAITQYSEGALMALEKLDQQDLQHQQLQEVLTKIYNQSMRAGSVVHRIRGLLRRRRSGNSPLFILPLLQESLALFQRTIEQQQVALQLRQQGQEQALLGDSVGLSQVLVNLIKNAIDAMETSTEKQLLIRIDYQAFPSEREMQLQQPWLLLEIRDSGTGLTAPINQLMESFATTKEHGLGLGLAICREVMTEHQGLLQLENRLDRQGCRVRLWLPYQRN</sequence>
<organism evidence="6 7">
    <name type="scientific">Shewanella yunxiaonensis</name>
    <dbReference type="NCBI Taxonomy" id="2829809"/>
    <lineage>
        <taxon>Bacteria</taxon>
        <taxon>Pseudomonadati</taxon>
        <taxon>Pseudomonadota</taxon>
        <taxon>Gammaproteobacteria</taxon>
        <taxon>Alteromonadales</taxon>
        <taxon>Shewanellaceae</taxon>
        <taxon>Shewanella</taxon>
    </lineage>
</organism>
<dbReference type="SUPFAM" id="SSF55874">
    <property type="entry name" value="ATPase domain of HSP90 chaperone/DNA topoisomerase II/histidine kinase"/>
    <property type="match status" value="1"/>
</dbReference>
<dbReference type="EMBL" id="CP073587">
    <property type="protein sequence ID" value="QUN07687.1"/>
    <property type="molecule type" value="Genomic_DNA"/>
</dbReference>
<comment type="catalytic activity">
    <reaction evidence="1">
        <text>ATP + protein L-histidine = ADP + protein N-phospho-L-histidine.</text>
        <dbReference type="EC" id="2.7.13.3"/>
    </reaction>
</comment>
<keyword evidence="4" id="KW-1133">Transmembrane helix</keyword>
<dbReference type="Proteomes" id="UP000679575">
    <property type="component" value="Chromosome"/>
</dbReference>
<dbReference type="Pfam" id="PF02518">
    <property type="entry name" value="HATPase_c"/>
    <property type="match status" value="1"/>
</dbReference>
<evidence type="ECO:0000313" key="7">
    <source>
        <dbReference type="Proteomes" id="UP000679575"/>
    </source>
</evidence>
<protein>
    <recommendedName>
        <fullName evidence="2">histidine kinase</fullName>
        <ecNumber evidence="2">2.7.13.3</ecNumber>
    </recommendedName>
</protein>
<evidence type="ECO:0000256" key="2">
    <source>
        <dbReference type="ARBA" id="ARBA00012438"/>
    </source>
</evidence>
<keyword evidence="7" id="KW-1185">Reference proteome</keyword>
<dbReference type="SMART" id="SM00388">
    <property type="entry name" value="HisKA"/>
    <property type="match status" value="1"/>
</dbReference>
<dbReference type="InterPro" id="IPR003661">
    <property type="entry name" value="HisK_dim/P_dom"/>
</dbReference>
<name>A0ABX7YYC3_9GAMM</name>
<dbReference type="InterPro" id="IPR004358">
    <property type="entry name" value="Sig_transdc_His_kin-like_C"/>
</dbReference>
<keyword evidence="3" id="KW-0597">Phosphoprotein</keyword>
<accession>A0ABX7YYC3</accession>
<dbReference type="PANTHER" id="PTHR43065:SF42">
    <property type="entry name" value="TWO-COMPONENT SENSOR PPRA"/>
    <property type="match status" value="1"/>
</dbReference>
<dbReference type="InterPro" id="IPR003594">
    <property type="entry name" value="HATPase_dom"/>
</dbReference>
<evidence type="ECO:0000256" key="4">
    <source>
        <dbReference type="SAM" id="Phobius"/>
    </source>
</evidence>
<dbReference type="PANTHER" id="PTHR43065">
    <property type="entry name" value="SENSOR HISTIDINE KINASE"/>
    <property type="match status" value="1"/>
</dbReference>
<evidence type="ECO:0000313" key="6">
    <source>
        <dbReference type="EMBL" id="QUN07687.1"/>
    </source>
</evidence>
<dbReference type="Gene3D" id="3.40.190.10">
    <property type="entry name" value="Periplasmic binding protein-like II"/>
    <property type="match status" value="2"/>
</dbReference>
<evidence type="ECO:0000256" key="3">
    <source>
        <dbReference type="ARBA" id="ARBA00022553"/>
    </source>
</evidence>
<dbReference type="InterPro" id="IPR036890">
    <property type="entry name" value="HATPase_C_sf"/>
</dbReference>
<dbReference type="Pfam" id="PF12974">
    <property type="entry name" value="Phosphonate-bd"/>
    <property type="match status" value="1"/>
</dbReference>
<keyword evidence="4" id="KW-0472">Membrane</keyword>
<dbReference type="SUPFAM" id="SSF53850">
    <property type="entry name" value="Periplasmic binding protein-like II"/>
    <property type="match status" value="1"/>
</dbReference>
<dbReference type="PROSITE" id="PS50109">
    <property type="entry name" value="HIS_KIN"/>
    <property type="match status" value="1"/>
</dbReference>
<dbReference type="Gene3D" id="1.10.287.130">
    <property type="match status" value="1"/>
</dbReference>
<proteinExistence type="predicted"/>
<keyword evidence="4" id="KW-0812">Transmembrane</keyword>
<dbReference type="InterPro" id="IPR036097">
    <property type="entry name" value="HisK_dim/P_sf"/>
</dbReference>
<dbReference type="SUPFAM" id="SSF47384">
    <property type="entry name" value="Homodimeric domain of signal transducing histidine kinase"/>
    <property type="match status" value="1"/>
</dbReference>
<evidence type="ECO:0000259" key="5">
    <source>
        <dbReference type="PROSITE" id="PS50109"/>
    </source>
</evidence>